<reference evidence="3 5" key="2">
    <citation type="submission" date="2023-02" db="EMBL/GenBank/DDBJ databases">
        <title>Population genomics of bacteria associated with diatom.</title>
        <authorList>
            <person name="Xie J."/>
            <person name="Wang H."/>
        </authorList>
    </citation>
    <scope>NUCLEOTIDE SEQUENCE [LARGE SCALE GENOMIC DNA]</scope>
    <source>
        <strain evidence="3 5">PT47_8</strain>
    </source>
</reference>
<organism evidence="2 4">
    <name type="scientific">Phaeobacter gallaeciensis</name>
    <dbReference type="NCBI Taxonomy" id="60890"/>
    <lineage>
        <taxon>Bacteria</taxon>
        <taxon>Pseudomonadati</taxon>
        <taxon>Pseudomonadota</taxon>
        <taxon>Alphaproteobacteria</taxon>
        <taxon>Rhodobacterales</taxon>
        <taxon>Roseobacteraceae</taxon>
        <taxon>Phaeobacter</taxon>
    </lineage>
</organism>
<reference evidence="2 4" key="1">
    <citation type="submission" date="2016-04" db="EMBL/GenBank/DDBJ databases">
        <authorList>
            <person name="Evans L.H."/>
            <person name="Alamgir A."/>
            <person name="Owens N."/>
            <person name="Weber N.D."/>
            <person name="Virtaneva K."/>
            <person name="Barbian K."/>
            <person name="Babar A."/>
            <person name="Rosenke K."/>
        </authorList>
    </citation>
    <scope>NUCLEOTIDE SEQUENCE [LARGE SCALE GENOMIC DNA]</scope>
    <source>
        <strain evidence="2 4">JL2886</strain>
    </source>
</reference>
<dbReference type="EMBL" id="JARCJK010000001">
    <property type="protein sequence ID" value="MDE4164803.1"/>
    <property type="molecule type" value="Genomic_DNA"/>
</dbReference>
<name>A0A1B0ZM42_9RHOB</name>
<protein>
    <submittedName>
        <fullName evidence="3">Excinuclease ABC subunit A</fullName>
    </submittedName>
</protein>
<evidence type="ECO:0000313" key="4">
    <source>
        <dbReference type="Proteomes" id="UP000092565"/>
    </source>
</evidence>
<evidence type="ECO:0000256" key="1">
    <source>
        <dbReference type="SAM" id="SignalP"/>
    </source>
</evidence>
<feature type="signal peptide" evidence="1">
    <location>
        <begin position="1"/>
        <end position="20"/>
    </location>
</feature>
<sequence length="104" mass="11523">MRFIITAVILGLSLPAASFGAPKGCPPGLAKKSVPCVPPGQVGKHRGPHAVGDRLMNYIILRDPKRYRLDPRYTYYRSDGYLYRVDPETRKVLNLIGAVADILE</sequence>
<dbReference type="EMBL" id="CP015124">
    <property type="protein sequence ID" value="ANP35227.1"/>
    <property type="molecule type" value="Genomic_DNA"/>
</dbReference>
<dbReference type="Proteomes" id="UP001218364">
    <property type="component" value="Unassembled WGS sequence"/>
</dbReference>
<evidence type="ECO:0000313" key="3">
    <source>
        <dbReference type="EMBL" id="MDE4164803.1"/>
    </source>
</evidence>
<evidence type="ECO:0000313" key="5">
    <source>
        <dbReference type="Proteomes" id="UP001218364"/>
    </source>
</evidence>
<dbReference type="PATRIC" id="fig|60890.4.peg.280"/>
<feature type="chain" id="PRO_5044369950" evidence="1">
    <location>
        <begin position="21"/>
        <end position="104"/>
    </location>
</feature>
<proteinExistence type="predicted"/>
<dbReference type="RefSeq" id="WP_065270380.1">
    <property type="nucleotide sequence ID" value="NZ_CP015124.1"/>
</dbReference>
<dbReference type="Proteomes" id="UP000092565">
    <property type="component" value="Chromosome"/>
</dbReference>
<keyword evidence="4" id="KW-1185">Reference proteome</keyword>
<dbReference type="OrthoDB" id="7666115at2"/>
<evidence type="ECO:0000313" key="2">
    <source>
        <dbReference type="EMBL" id="ANP35227.1"/>
    </source>
</evidence>
<accession>A0A1B0ZM42</accession>
<keyword evidence="1" id="KW-0732">Signal</keyword>
<gene>
    <name evidence="2" type="ORF">JL2886_00294</name>
    <name evidence="3" type="ORF">PXK24_03810</name>
</gene>
<dbReference type="AlphaFoldDB" id="A0A1B0ZM42"/>